<evidence type="ECO:0000313" key="7">
    <source>
        <dbReference type="Proteomes" id="UP000076761"/>
    </source>
</evidence>
<evidence type="ECO:0008006" key="8">
    <source>
        <dbReference type="Google" id="ProtNLM"/>
    </source>
</evidence>
<feature type="non-terminal residue" evidence="6">
    <location>
        <position position="1"/>
    </location>
</feature>
<evidence type="ECO:0000256" key="5">
    <source>
        <dbReference type="ARBA" id="ARBA00023242"/>
    </source>
</evidence>
<accession>A0A165UMN0</accession>
<keyword evidence="7" id="KW-1185">Reference proteome</keyword>
<dbReference type="InParanoid" id="A0A165UMN0"/>
<reference evidence="6 7" key="1">
    <citation type="journal article" date="2016" name="Mol. Biol. Evol.">
        <title>Comparative Genomics of Early-Diverging Mushroom-Forming Fungi Provides Insights into the Origins of Lignocellulose Decay Capabilities.</title>
        <authorList>
            <person name="Nagy L.G."/>
            <person name="Riley R."/>
            <person name="Tritt A."/>
            <person name="Adam C."/>
            <person name="Daum C."/>
            <person name="Floudas D."/>
            <person name="Sun H."/>
            <person name="Yadav J.S."/>
            <person name="Pangilinan J."/>
            <person name="Larsson K.H."/>
            <person name="Matsuura K."/>
            <person name="Barry K."/>
            <person name="Labutti K."/>
            <person name="Kuo R."/>
            <person name="Ohm R.A."/>
            <person name="Bhattacharya S.S."/>
            <person name="Shirouzu T."/>
            <person name="Yoshinaga Y."/>
            <person name="Martin F.M."/>
            <person name="Grigoriev I.V."/>
            <person name="Hibbett D.S."/>
        </authorList>
    </citation>
    <scope>NUCLEOTIDE SEQUENCE [LARGE SCALE GENOMIC DNA]</scope>
    <source>
        <strain evidence="6 7">HHB14362 ss-1</strain>
    </source>
</reference>
<evidence type="ECO:0000256" key="4">
    <source>
        <dbReference type="ARBA" id="ARBA00022833"/>
    </source>
</evidence>
<sequence>STHLAADVWTFFEERNSRQHCIFCLHQKAVAPNTKVTTFGAKTSTTGMRKHLCERHADPWIQVCDKLQISIKAKEALKAVADYRRRQGQAPASDSMQMRRPFSDAAFLDAIVEFIVANDQSINVIECPQLRGIFLMLREELNDSDIPHRTTVRNRILEIWDEYLEELASEMEVSHAFIHITDRLNITEKIGFVTLDNASNNDTFMEHLERELNRRGIKFDSMKQWIR</sequence>
<keyword evidence="4" id="KW-0862">Zinc</keyword>
<name>A0A165UMN0_9AGAM</name>
<evidence type="ECO:0000256" key="1">
    <source>
        <dbReference type="ARBA" id="ARBA00004123"/>
    </source>
</evidence>
<keyword evidence="3" id="KW-0863">Zinc-finger</keyword>
<dbReference type="InterPro" id="IPR052035">
    <property type="entry name" value="ZnF_BED_domain_contain"/>
</dbReference>
<dbReference type="OrthoDB" id="3250324at2759"/>
<comment type="subcellular location">
    <subcellularLocation>
        <location evidence="1">Nucleus</location>
    </subcellularLocation>
</comment>
<dbReference type="GO" id="GO:0008270">
    <property type="term" value="F:zinc ion binding"/>
    <property type="evidence" value="ECO:0007669"/>
    <property type="project" value="UniProtKB-KW"/>
</dbReference>
<evidence type="ECO:0000256" key="2">
    <source>
        <dbReference type="ARBA" id="ARBA00022723"/>
    </source>
</evidence>
<organism evidence="6 7">
    <name type="scientific">Neolentinus lepideus HHB14362 ss-1</name>
    <dbReference type="NCBI Taxonomy" id="1314782"/>
    <lineage>
        <taxon>Eukaryota</taxon>
        <taxon>Fungi</taxon>
        <taxon>Dikarya</taxon>
        <taxon>Basidiomycota</taxon>
        <taxon>Agaricomycotina</taxon>
        <taxon>Agaricomycetes</taxon>
        <taxon>Gloeophyllales</taxon>
        <taxon>Gloeophyllaceae</taxon>
        <taxon>Neolentinus</taxon>
    </lineage>
</organism>
<dbReference type="AlphaFoldDB" id="A0A165UMN0"/>
<evidence type="ECO:0000256" key="3">
    <source>
        <dbReference type="ARBA" id="ARBA00022771"/>
    </source>
</evidence>
<gene>
    <name evidence="6" type="ORF">NEOLEDRAFT_1231671</name>
</gene>
<proteinExistence type="predicted"/>
<dbReference type="GO" id="GO:0005634">
    <property type="term" value="C:nucleus"/>
    <property type="evidence" value="ECO:0007669"/>
    <property type="project" value="UniProtKB-SubCell"/>
</dbReference>
<evidence type="ECO:0000313" key="6">
    <source>
        <dbReference type="EMBL" id="KZT28410.1"/>
    </source>
</evidence>
<dbReference type="Proteomes" id="UP000076761">
    <property type="component" value="Unassembled WGS sequence"/>
</dbReference>
<dbReference type="PANTHER" id="PTHR46481">
    <property type="entry name" value="ZINC FINGER BED DOMAIN-CONTAINING PROTEIN 4"/>
    <property type="match status" value="1"/>
</dbReference>
<dbReference type="EMBL" id="KV425558">
    <property type="protein sequence ID" value="KZT28410.1"/>
    <property type="molecule type" value="Genomic_DNA"/>
</dbReference>
<dbReference type="PANTHER" id="PTHR46481:SF10">
    <property type="entry name" value="ZINC FINGER BED DOMAIN-CONTAINING PROTEIN 39"/>
    <property type="match status" value="1"/>
</dbReference>
<keyword evidence="5" id="KW-0539">Nucleus</keyword>
<protein>
    <recommendedName>
        <fullName evidence="8">BED-type domain-containing protein</fullName>
    </recommendedName>
</protein>
<keyword evidence="2" id="KW-0479">Metal-binding</keyword>